<dbReference type="PANTHER" id="PTHR41260:SF1">
    <property type="entry name" value="PROTEIN ECSC"/>
    <property type="match status" value="1"/>
</dbReference>
<reference evidence="1 2" key="1">
    <citation type="submission" date="2014-07" db="EMBL/GenBank/DDBJ databases">
        <title>Draft genome of Clostridium sulfidigenes 113A isolated from sediments associated with methane hydrate from Krishna Godavari basin.</title>
        <authorList>
            <person name="Honkalas V.S."/>
            <person name="Dabir A.P."/>
            <person name="Arora P."/>
            <person name="Dhakephalkar P.K."/>
        </authorList>
    </citation>
    <scope>NUCLEOTIDE SEQUENCE [LARGE SCALE GENOMIC DNA]</scope>
    <source>
        <strain evidence="1 2">113A</strain>
    </source>
</reference>
<dbReference type="Pfam" id="PF12787">
    <property type="entry name" value="EcsC"/>
    <property type="match status" value="1"/>
</dbReference>
<dbReference type="eggNOG" id="ENOG502Z89E">
    <property type="taxonomic scope" value="Bacteria"/>
</dbReference>
<proteinExistence type="predicted"/>
<dbReference type="PANTHER" id="PTHR41260">
    <property type="entry name" value="PROTEIN ECSC"/>
    <property type="match status" value="1"/>
</dbReference>
<dbReference type="Proteomes" id="UP000028542">
    <property type="component" value="Unassembled WGS sequence"/>
</dbReference>
<evidence type="ECO:0000313" key="1">
    <source>
        <dbReference type="EMBL" id="KEZ88928.1"/>
    </source>
</evidence>
<dbReference type="EMBL" id="JPMD01000001">
    <property type="protein sequence ID" value="KEZ88928.1"/>
    <property type="molecule type" value="Genomic_DNA"/>
</dbReference>
<gene>
    <name evidence="1" type="ORF">IO99_01865</name>
</gene>
<dbReference type="RefSeq" id="WP_035129427.1">
    <property type="nucleotide sequence ID" value="NZ_JPMD01000001.1"/>
</dbReference>
<dbReference type="AlphaFoldDB" id="A0A084JIZ4"/>
<comment type="caution">
    <text evidence="1">The sequence shown here is derived from an EMBL/GenBank/DDBJ whole genome shotgun (WGS) entry which is preliminary data.</text>
</comment>
<organism evidence="1 2">
    <name type="scientific">Clostridium sulfidigenes</name>
    <dbReference type="NCBI Taxonomy" id="318464"/>
    <lineage>
        <taxon>Bacteria</taxon>
        <taxon>Bacillati</taxon>
        <taxon>Bacillota</taxon>
        <taxon>Clostridia</taxon>
        <taxon>Eubacteriales</taxon>
        <taxon>Clostridiaceae</taxon>
        <taxon>Clostridium</taxon>
    </lineage>
</organism>
<sequence>MDMYEDIIYGELLEWKREMMRKPTIGNKLSKNIQDKMNGFIPEKFHVMVTEVIKNMVKVVILGSEYTTLEPITYMPIIEREMLVKEKIQLYRKVATVSGASTGFGGFFIGLADFPILLSIKIKLLYEIASIYGYDTKDYRERLHLLYIFQIAFCSDKRRIEVFHILNNWKSYSDKLPLDKENFDWRIFQQEYRDYIDLAKFFQLVPVIGGAVGAVANYKLVEKLGDTAMNGYRLRYFH</sequence>
<accession>A0A084JIZ4</accession>
<evidence type="ECO:0000313" key="2">
    <source>
        <dbReference type="Proteomes" id="UP000028542"/>
    </source>
</evidence>
<protein>
    <submittedName>
        <fullName evidence="1">EcsC</fullName>
    </submittedName>
</protein>
<dbReference type="InterPro" id="IPR024787">
    <property type="entry name" value="EcsC"/>
</dbReference>
<keyword evidence="2" id="KW-1185">Reference proteome</keyword>
<dbReference type="STRING" id="318464.IO99_01865"/>
<name>A0A084JIZ4_9CLOT</name>